<dbReference type="AlphaFoldDB" id="A0A261UYK9"/>
<dbReference type="PANTHER" id="PTHR35568">
    <property type="entry name" value="TRANSCRIPTIONAL REGULATOR DAUR"/>
    <property type="match status" value="1"/>
</dbReference>
<evidence type="ECO:0000313" key="4">
    <source>
        <dbReference type="EMBL" id="OZI66976.1"/>
    </source>
</evidence>
<evidence type="ECO:0000313" key="5">
    <source>
        <dbReference type="Proteomes" id="UP000215767"/>
    </source>
</evidence>
<dbReference type="Pfam" id="PF13309">
    <property type="entry name" value="HTH_22"/>
    <property type="match status" value="1"/>
</dbReference>
<evidence type="ECO:0000259" key="2">
    <source>
        <dbReference type="Pfam" id="PF08348"/>
    </source>
</evidence>
<feature type="compositionally biased region" description="Polar residues" evidence="1">
    <location>
        <begin position="27"/>
        <end position="45"/>
    </location>
</feature>
<dbReference type="Proteomes" id="UP000215767">
    <property type="component" value="Unassembled WGS sequence"/>
</dbReference>
<evidence type="ECO:0000256" key="1">
    <source>
        <dbReference type="SAM" id="MobiDB-lite"/>
    </source>
</evidence>
<protein>
    <submittedName>
        <fullName evidence="4">Uncharacterized protein</fullName>
    </submittedName>
</protein>
<evidence type="ECO:0000259" key="3">
    <source>
        <dbReference type="Pfam" id="PF13309"/>
    </source>
</evidence>
<reference evidence="5" key="1">
    <citation type="submission" date="2017-05" db="EMBL/GenBank/DDBJ databases">
        <title>Complete and WGS of Bordetella genogroups.</title>
        <authorList>
            <person name="Spilker T."/>
            <person name="Lipuma J."/>
        </authorList>
    </citation>
    <scope>NUCLEOTIDE SEQUENCE [LARGE SCALE GENOMIC DNA]</scope>
    <source>
        <strain evidence="5">AU8856</strain>
    </source>
</reference>
<sequence length="357" mass="38353">MATSGSRKPAAPGPEPTPTPREKPSRRQINPPTRSPSGKQSTSLRTPPLPDKKPSIPRSNPLGSDGKPSTPRSRPLVSDGRTSTSRSKQPGSDGRPSTPRSKPLALDAEPPTLRAKPSASAGNRSAPPPKASAIRAKPAASRPSPAAGGAGLFDQPLHPYHAVADALAALFCPFVEAVVHDIRTDRVTHVAHPFSPRAAGDPSDLGDVDFAPDTSVIGPYEKINWDGRRIKSVTAVLRDQGGHPIGLLCVNADVTEFEGVRRMLDGFLRTTDSAPSPDDLFRNDWHERINRYVATWTAQRDTIVARLNREQRRQLIEDLHRTGAFDGKHAPAYVAGVLGISRATVYAELARLRAPTS</sequence>
<keyword evidence="5" id="KW-1185">Reference proteome</keyword>
<dbReference type="EMBL" id="NEVS01000001">
    <property type="protein sequence ID" value="OZI66976.1"/>
    <property type="molecule type" value="Genomic_DNA"/>
</dbReference>
<dbReference type="Pfam" id="PF08348">
    <property type="entry name" value="PAS_6"/>
    <property type="match status" value="1"/>
</dbReference>
<accession>A0A261UYK9</accession>
<feature type="domain" description="YheO-like" evidence="2">
    <location>
        <begin position="157"/>
        <end position="261"/>
    </location>
</feature>
<name>A0A261UYK9_9BORD</name>
<organism evidence="4 5">
    <name type="scientific">Bordetella genomosp. 11</name>
    <dbReference type="NCBI Taxonomy" id="1416808"/>
    <lineage>
        <taxon>Bacteria</taxon>
        <taxon>Pseudomonadati</taxon>
        <taxon>Pseudomonadota</taxon>
        <taxon>Betaproteobacteria</taxon>
        <taxon>Burkholderiales</taxon>
        <taxon>Alcaligenaceae</taxon>
        <taxon>Bordetella</taxon>
    </lineage>
</organism>
<proteinExistence type="predicted"/>
<dbReference type="InterPro" id="IPR039445">
    <property type="entry name" value="DauR-like_HTH"/>
</dbReference>
<gene>
    <name evidence="4" type="ORF">CAL28_04510</name>
</gene>
<dbReference type="InterPro" id="IPR039446">
    <property type="entry name" value="DauR-like"/>
</dbReference>
<feature type="compositionally biased region" description="Low complexity" evidence="1">
    <location>
        <begin position="131"/>
        <end position="147"/>
    </location>
</feature>
<dbReference type="InterPro" id="IPR013559">
    <property type="entry name" value="YheO"/>
</dbReference>
<dbReference type="PANTHER" id="PTHR35568:SF1">
    <property type="entry name" value="TRANSCRIPTIONAL REGULATOR DAUR"/>
    <property type="match status" value="1"/>
</dbReference>
<comment type="caution">
    <text evidence="4">The sequence shown here is derived from an EMBL/GenBank/DDBJ whole genome shotgun (WGS) entry which is preliminary data.</text>
</comment>
<dbReference type="OrthoDB" id="9796595at2"/>
<feature type="region of interest" description="Disordered" evidence="1">
    <location>
        <begin position="1"/>
        <end position="147"/>
    </location>
</feature>
<feature type="domain" description="Transcriptional regulator DauR-like HTH" evidence="3">
    <location>
        <begin position="289"/>
        <end position="349"/>
    </location>
</feature>
<feature type="compositionally biased region" description="Polar residues" evidence="1">
    <location>
        <begin position="80"/>
        <end position="90"/>
    </location>
</feature>